<protein>
    <submittedName>
        <fullName evidence="3">Tape measure domain-containing protein</fullName>
    </submittedName>
</protein>
<dbReference type="InterPro" id="IPR053058">
    <property type="entry name" value="Mulikevirus_tape_measure"/>
</dbReference>
<dbReference type="EMBL" id="CP029449">
    <property type="protein sequence ID" value="AWL70655.1"/>
    <property type="molecule type" value="Genomic_DNA"/>
</dbReference>
<dbReference type="Proteomes" id="UP000245399">
    <property type="component" value="Chromosome"/>
</dbReference>
<dbReference type="PANTHER" id="PTHR38812:SF2">
    <property type="entry name" value="MU-LIKE PROPHAGE FLUMU PROTEIN GP42"/>
    <property type="match status" value="1"/>
</dbReference>
<dbReference type="Pfam" id="PF20155">
    <property type="entry name" value="TMP_3"/>
    <property type="match status" value="1"/>
</dbReference>
<feature type="compositionally biased region" description="Basic residues" evidence="1">
    <location>
        <begin position="439"/>
        <end position="449"/>
    </location>
</feature>
<accession>A0AB33G6E2</accession>
<dbReference type="NCBIfam" id="TIGR02675">
    <property type="entry name" value="tape_meas_nterm"/>
    <property type="match status" value="1"/>
</dbReference>
<dbReference type="PANTHER" id="PTHR38812">
    <property type="entry name" value="MU-LIKE PROPHAGE FLUMU PROTEIN GP42"/>
    <property type="match status" value="1"/>
</dbReference>
<reference evidence="3 4" key="1">
    <citation type="submission" date="2018-05" db="EMBL/GenBank/DDBJ databases">
        <title>Klebsiella quasipneumonaiae provides a window into carbapenemase gene transfer, plasmid rearrangements and nosocomial acquisition from the hospital environment.</title>
        <authorList>
            <person name="Mathers A.J."/>
            <person name="Vegesana K."/>
            <person name="Stoesser N."/>
            <person name="Crook D."/>
            <person name="Vaughan A."/>
            <person name="Barry K."/>
            <person name="Parikh H."/>
            <person name="Sebra R."/>
            <person name="Kotay S."/>
            <person name="Walker A.S."/>
            <person name="Sheppard A.E."/>
        </authorList>
    </citation>
    <scope>NUCLEOTIDE SEQUENCE [LARGE SCALE GENOMIC DNA]</scope>
    <source>
        <strain evidence="3 4">CAV1761</strain>
    </source>
</reference>
<evidence type="ECO:0000259" key="2">
    <source>
        <dbReference type="Pfam" id="PF20155"/>
    </source>
</evidence>
<evidence type="ECO:0000313" key="3">
    <source>
        <dbReference type="EMBL" id="AWL70655.1"/>
    </source>
</evidence>
<feature type="domain" description="Tape measure protein N-terminal" evidence="2">
    <location>
        <begin position="105"/>
        <end position="271"/>
    </location>
</feature>
<dbReference type="AlphaFoldDB" id="A0AB33G6E2"/>
<dbReference type="InterPro" id="IPR013491">
    <property type="entry name" value="Tape_meas_N"/>
</dbReference>
<organism evidence="3 4">
    <name type="scientific">Serratia marcescens</name>
    <dbReference type="NCBI Taxonomy" id="615"/>
    <lineage>
        <taxon>Bacteria</taxon>
        <taxon>Pseudomonadati</taxon>
        <taxon>Pseudomonadota</taxon>
        <taxon>Gammaproteobacteria</taxon>
        <taxon>Enterobacterales</taxon>
        <taxon>Yersiniaceae</taxon>
        <taxon>Serratia</taxon>
    </lineage>
</organism>
<evidence type="ECO:0000313" key="4">
    <source>
        <dbReference type="Proteomes" id="UP000245399"/>
    </source>
</evidence>
<dbReference type="RefSeq" id="WP_047730384.1">
    <property type="nucleotide sequence ID" value="NZ_CADDTT010000054.1"/>
</dbReference>
<proteinExistence type="predicted"/>
<feature type="region of interest" description="Disordered" evidence="1">
    <location>
        <begin position="433"/>
        <end position="455"/>
    </location>
</feature>
<evidence type="ECO:0000256" key="1">
    <source>
        <dbReference type="SAM" id="MobiDB-lite"/>
    </source>
</evidence>
<name>A0AB33G6E2_SERMA</name>
<sequence length="677" mass="70450">MAGQQLRASIIVDLVGNIANRARQYGGAVEQMARRSQSALRGLRSSVVSVSAGIDKMGAAASRSFGIISRGAIGVAAAGYTANKLFINPASTRENYRIALNSQYNGDKAKAKEAMDWAIKNAKDTTWGLTGVMQEMVSSKGFGMDDKQTRAFIGMLQDQGAYRGWDLTAAQGASLQLKQMYSRQQITAQDANLLTGYGVNVYQILADKLGKSVKDVRAAGEKGLLGPKSIQLLFQAMTEQAKGAQANAMNTWTGLTAQLGDVWDDFANKVMDKGPFDLLKKQVKGVLTQYDAMGKPGKGGKSELDVLTDKVATELVGAFDLAKGAATGLWDAVKGIASGLKWINENVVSLEKVGKALVGIYAANKLLRLGGRAIGGTYRMVSAPVRGYRWLRNRRKGKPGVGDAMPSVTGAFGVQQVFVTNWPMGGLGGGFGADVGTSKSRKGRRKKGPGRNLPRNVSVAAAPAAAKRGFFGRMFSGAASLAGSAASWVGNSSLGKGLASIGQKSSSMIGSAGKWIANSGFGQAAGKIAAQGSKALGWLGRVGSKLGGPVLSALTLAPTLLDDEVSTRDKGSAIGATAGAWALGAVGSLAGPIGTAAGATLGGYLGDYLGGWMADLYTQWEGGPKDSSATQPPPEQKVQADASLRISLADGLQLTSTKITEDGMGLNVYDGNNYYPF</sequence>
<gene>
    <name evidence="3" type="ORF">DKC05_24895</name>
</gene>